<evidence type="ECO:0000256" key="4">
    <source>
        <dbReference type="ARBA" id="ARBA00022989"/>
    </source>
</evidence>
<evidence type="ECO:0000256" key="5">
    <source>
        <dbReference type="ARBA" id="ARBA00023136"/>
    </source>
</evidence>
<name>A0A1Y2FUR3_PROLT</name>
<dbReference type="FunFam" id="1.10.4160.10:FF:000001">
    <property type="entry name" value="Uracil permease, putative"/>
    <property type="match status" value="1"/>
</dbReference>
<proteinExistence type="inferred from homology"/>
<gene>
    <name evidence="7" type="ORF">BCR37DRAFT_343112</name>
</gene>
<evidence type="ECO:0000256" key="6">
    <source>
        <dbReference type="SAM" id="Phobius"/>
    </source>
</evidence>
<keyword evidence="4 6" id="KW-1133">Transmembrane helix</keyword>
<feature type="transmembrane region" description="Helical" evidence="6">
    <location>
        <begin position="196"/>
        <end position="217"/>
    </location>
</feature>
<dbReference type="InterPro" id="IPR045225">
    <property type="entry name" value="Uracil/uridine/allantoin_perm"/>
</dbReference>
<reference evidence="7 8" key="1">
    <citation type="submission" date="2016-07" db="EMBL/GenBank/DDBJ databases">
        <title>Pervasive Adenine N6-methylation of Active Genes in Fungi.</title>
        <authorList>
            <consortium name="DOE Joint Genome Institute"/>
            <person name="Mondo S.J."/>
            <person name="Dannebaum R.O."/>
            <person name="Kuo R.C."/>
            <person name="Labutti K."/>
            <person name="Haridas S."/>
            <person name="Kuo A."/>
            <person name="Salamov A."/>
            <person name="Ahrendt S.R."/>
            <person name="Lipzen A."/>
            <person name="Sullivan W."/>
            <person name="Andreopoulos W.B."/>
            <person name="Clum A."/>
            <person name="Lindquist E."/>
            <person name="Daum C."/>
            <person name="Ramamoorthy G.K."/>
            <person name="Gryganskyi A."/>
            <person name="Culley D."/>
            <person name="Magnuson J.K."/>
            <person name="James T.Y."/>
            <person name="O'Malley M.A."/>
            <person name="Stajich J.E."/>
            <person name="Spatafora J.W."/>
            <person name="Visel A."/>
            <person name="Grigoriev I.V."/>
        </authorList>
    </citation>
    <scope>NUCLEOTIDE SEQUENCE [LARGE SCALE GENOMIC DNA]</scope>
    <source>
        <strain evidence="7 8">12-1054</strain>
    </source>
</reference>
<organism evidence="7 8">
    <name type="scientific">Protomyces lactucae-debilis</name>
    <dbReference type="NCBI Taxonomy" id="2754530"/>
    <lineage>
        <taxon>Eukaryota</taxon>
        <taxon>Fungi</taxon>
        <taxon>Dikarya</taxon>
        <taxon>Ascomycota</taxon>
        <taxon>Taphrinomycotina</taxon>
        <taxon>Taphrinomycetes</taxon>
        <taxon>Taphrinales</taxon>
        <taxon>Protomycetaceae</taxon>
        <taxon>Protomyces</taxon>
    </lineage>
</organism>
<comment type="subcellular location">
    <subcellularLocation>
        <location evidence="1">Membrane</location>
        <topology evidence="1">Multi-pass membrane protein</topology>
    </subcellularLocation>
</comment>
<dbReference type="PANTHER" id="PTHR30618:SF15">
    <property type="entry name" value="NICOTINAMIDE RIBOSIDE TRANSPORTER 1-RELATED"/>
    <property type="match status" value="1"/>
</dbReference>
<dbReference type="Pfam" id="PF02133">
    <property type="entry name" value="Transp_cyt_pur"/>
    <property type="match status" value="1"/>
</dbReference>
<comment type="caution">
    <text evidence="7">The sequence shown here is derived from an EMBL/GenBank/DDBJ whole genome shotgun (WGS) entry which is preliminary data.</text>
</comment>
<feature type="transmembrane region" description="Helical" evidence="6">
    <location>
        <begin position="278"/>
        <end position="298"/>
    </location>
</feature>
<protein>
    <submittedName>
        <fullName evidence="7">Permease for cytosine/purines, uracil, thiamine, allantoin-domain-containing protein</fullName>
    </submittedName>
</protein>
<dbReference type="GeneID" id="63784077"/>
<feature type="transmembrane region" description="Helical" evidence="6">
    <location>
        <begin position="40"/>
        <end position="60"/>
    </location>
</feature>
<dbReference type="RefSeq" id="XP_040727880.1">
    <property type="nucleotide sequence ID" value="XM_040867478.1"/>
</dbReference>
<keyword evidence="8" id="KW-1185">Reference proteome</keyword>
<evidence type="ECO:0000256" key="3">
    <source>
        <dbReference type="ARBA" id="ARBA00022692"/>
    </source>
</evidence>
<evidence type="ECO:0000256" key="2">
    <source>
        <dbReference type="ARBA" id="ARBA00008974"/>
    </source>
</evidence>
<dbReference type="Gene3D" id="1.10.4160.10">
    <property type="entry name" value="Hydantoin permease"/>
    <property type="match status" value="1"/>
</dbReference>
<feature type="transmembrane region" description="Helical" evidence="6">
    <location>
        <begin position="479"/>
        <end position="498"/>
    </location>
</feature>
<dbReference type="OrthoDB" id="2018619at2759"/>
<feature type="transmembrane region" description="Helical" evidence="6">
    <location>
        <begin position="393"/>
        <end position="418"/>
    </location>
</feature>
<sequence>MDVLRSFNARIILKAEKEHPLGSHWINEDVKPLPPSRRTWGVWSFVSFWAINNLVIYSWTTGSTLIGLGLSVWQAMLAVIIARIIIILIAVFNGYVGAEWHIGFAVLSRFVWGFWGSFVPLVQRIILSMVWMGVQAWTGGLCISAMLSAIFPSYQNMRNTMPASANMQTKQFVGFVIFNLMTCAVIWKPVEKTRWLFFAFNIVTFLTMLGLLAWSVDTAGGVGRLLSAPGKTQGSYETGWAIVKAISSVIGSIAVGLTNQPDYSRFATKPGDQVHGQIFSIFFFGTIVPFLGCVTASATQQIYGEIVWNPPDILARILDDNYTSKARAGCFFAAVGLTLSQLAINCIDNAFSGGFDLAGLFPRYLNIRRGAYLTLVIAILFQPWQLLSSASVFLSVLGVYSTFLGPMVGIMITDYWFIRRRRVKLSDLYKPSPSSIYWFTKGFNYRSFVAWILGFIFLLPGFVHNVNTKIHVPEAFKNLYYLSFPLGFAISATVFYGLNSFFPPAGLGEIDEFDMFGTFTETEARRLGVNPLTLTAVDFPSKLITGSTTSEKTI</sequence>
<dbReference type="InterPro" id="IPR001248">
    <property type="entry name" value="Pur-cyt_permease"/>
</dbReference>
<dbReference type="STRING" id="56484.A0A1Y2FUR3"/>
<comment type="similarity">
    <text evidence="2">Belongs to the purine-cytosine permease (2.A.39) family.</text>
</comment>
<dbReference type="EMBL" id="MCFI01000002">
    <property type="protein sequence ID" value="ORY87024.1"/>
    <property type="molecule type" value="Genomic_DNA"/>
</dbReference>
<dbReference type="GO" id="GO:0015205">
    <property type="term" value="F:nucleobase transmembrane transporter activity"/>
    <property type="evidence" value="ECO:0007669"/>
    <property type="project" value="TreeGrafter"/>
</dbReference>
<dbReference type="GO" id="GO:0005886">
    <property type="term" value="C:plasma membrane"/>
    <property type="evidence" value="ECO:0007669"/>
    <property type="project" value="TreeGrafter"/>
</dbReference>
<accession>A0A1Y2FUR3</accession>
<dbReference type="Proteomes" id="UP000193685">
    <property type="component" value="Unassembled WGS sequence"/>
</dbReference>
<dbReference type="InterPro" id="IPR012681">
    <property type="entry name" value="NCS1"/>
</dbReference>
<evidence type="ECO:0000313" key="7">
    <source>
        <dbReference type="EMBL" id="ORY87024.1"/>
    </source>
</evidence>
<feature type="transmembrane region" description="Helical" evidence="6">
    <location>
        <begin position="370"/>
        <end position="387"/>
    </location>
</feature>
<dbReference type="AlphaFoldDB" id="A0A1Y2FUR3"/>
<dbReference type="CDD" id="cd11482">
    <property type="entry name" value="SLC-NCS1sbd_NRT1-like"/>
    <property type="match status" value="1"/>
</dbReference>
<feature type="transmembrane region" description="Helical" evidence="6">
    <location>
        <begin position="238"/>
        <end position="258"/>
    </location>
</feature>
<keyword evidence="5 6" id="KW-0472">Membrane</keyword>
<dbReference type="NCBIfam" id="TIGR00800">
    <property type="entry name" value="ncs1"/>
    <property type="match status" value="1"/>
</dbReference>
<dbReference type="PANTHER" id="PTHR30618">
    <property type="entry name" value="NCS1 FAMILY PURINE/PYRIMIDINE TRANSPORTER"/>
    <property type="match status" value="1"/>
</dbReference>
<feature type="transmembrane region" description="Helical" evidence="6">
    <location>
        <begin position="172"/>
        <end position="190"/>
    </location>
</feature>
<dbReference type="OMA" id="QVFGQWF"/>
<feature type="transmembrane region" description="Helical" evidence="6">
    <location>
        <begin position="448"/>
        <end position="467"/>
    </location>
</feature>
<keyword evidence="3 6" id="KW-0812">Transmembrane</keyword>
<evidence type="ECO:0000313" key="8">
    <source>
        <dbReference type="Proteomes" id="UP000193685"/>
    </source>
</evidence>
<feature type="transmembrane region" description="Helical" evidence="6">
    <location>
        <begin position="72"/>
        <end position="92"/>
    </location>
</feature>
<evidence type="ECO:0000256" key="1">
    <source>
        <dbReference type="ARBA" id="ARBA00004141"/>
    </source>
</evidence>
<feature type="transmembrane region" description="Helical" evidence="6">
    <location>
        <begin position="104"/>
        <end position="123"/>
    </location>
</feature>
<feature type="transmembrane region" description="Helical" evidence="6">
    <location>
        <begin position="129"/>
        <end position="151"/>
    </location>
</feature>